<reference evidence="2" key="1">
    <citation type="journal article" date="2019" name="Curr. Biol.">
        <title>Genome Sequence of Striga asiatica Provides Insight into the Evolution of Plant Parasitism.</title>
        <authorList>
            <person name="Yoshida S."/>
            <person name="Kim S."/>
            <person name="Wafula E.K."/>
            <person name="Tanskanen J."/>
            <person name="Kim Y.M."/>
            <person name="Honaas L."/>
            <person name="Yang Z."/>
            <person name="Spallek T."/>
            <person name="Conn C.E."/>
            <person name="Ichihashi Y."/>
            <person name="Cheong K."/>
            <person name="Cui S."/>
            <person name="Der J.P."/>
            <person name="Gundlach H."/>
            <person name="Jiao Y."/>
            <person name="Hori C."/>
            <person name="Ishida J.K."/>
            <person name="Kasahara H."/>
            <person name="Kiba T."/>
            <person name="Kim M.S."/>
            <person name="Koo N."/>
            <person name="Laohavisit A."/>
            <person name="Lee Y.H."/>
            <person name="Lumba S."/>
            <person name="McCourt P."/>
            <person name="Mortimer J.C."/>
            <person name="Mutuku J.M."/>
            <person name="Nomura T."/>
            <person name="Sasaki-Sekimoto Y."/>
            <person name="Seto Y."/>
            <person name="Wang Y."/>
            <person name="Wakatake T."/>
            <person name="Sakakibara H."/>
            <person name="Demura T."/>
            <person name="Yamaguchi S."/>
            <person name="Yoneyama K."/>
            <person name="Manabe R.I."/>
            <person name="Nelson D.C."/>
            <person name="Schulman A.H."/>
            <person name="Timko M.P."/>
            <person name="dePamphilis C.W."/>
            <person name="Choi D."/>
            <person name="Shirasu K."/>
        </authorList>
    </citation>
    <scope>NUCLEOTIDE SEQUENCE [LARGE SCALE GENOMIC DNA]</scope>
    <source>
        <strain evidence="2">cv. UVA1</strain>
    </source>
</reference>
<sequence length="99" mass="11072">MLQMHNLLSDALRARLPQLFPDLGSSVASSIVYIRRIYVAQDTMTQYAISDPIKKLRMYRVRGGIHVGQAILKEIVYVVDDSGNPLMKTDPILLAGDDL</sequence>
<dbReference type="EMBL" id="BKCP01007737">
    <property type="protein sequence ID" value="GER47103.1"/>
    <property type="molecule type" value="Genomic_DNA"/>
</dbReference>
<evidence type="ECO:0000313" key="2">
    <source>
        <dbReference type="Proteomes" id="UP000325081"/>
    </source>
</evidence>
<dbReference type="AlphaFoldDB" id="A0A5A7QP25"/>
<comment type="caution">
    <text evidence="1">The sequence shown here is derived from an EMBL/GenBank/DDBJ whole genome shotgun (WGS) entry which is preliminary data.</text>
</comment>
<accession>A0A5A7QP25</accession>
<keyword evidence="2" id="KW-1185">Reference proteome</keyword>
<dbReference type="Proteomes" id="UP000325081">
    <property type="component" value="Unassembled WGS sequence"/>
</dbReference>
<name>A0A5A7QP25_STRAF</name>
<gene>
    <name evidence="1" type="ORF">STAS_24173</name>
</gene>
<protein>
    <submittedName>
        <fullName evidence="1">DNA polymerase II large subunit</fullName>
    </submittedName>
</protein>
<organism evidence="1 2">
    <name type="scientific">Striga asiatica</name>
    <name type="common">Asiatic witchweed</name>
    <name type="synonym">Buchnera asiatica</name>
    <dbReference type="NCBI Taxonomy" id="4170"/>
    <lineage>
        <taxon>Eukaryota</taxon>
        <taxon>Viridiplantae</taxon>
        <taxon>Streptophyta</taxon>
        <taxon>Embryophyta</taxon>
        <taxon>Tracheophyta</taxon>
        <taxon>Spermatophyta</taxon>
        <taxon>Magnoliopsida</taxon>
        <taxon>eudicotyledons</taxon>
        <taxon>Gunneridae</taxon>
        <taxon>Pentapetalae</taxon>
        <taxon>asterids</taxon>
        <taxon>lamiids</taxon>
        <taxon>Lamiales</taxon>
        <taxon>Orobanchaceae</taxon>
        <taxon>Buchnereae</taxon>
        <taxon>Striga</taxon>
    </lineage>
</organism>
<evidence type="ECO:0000313" key="1">
    <source>
        <dbReference type="EMBL" id="GER47103.1"/>
    </source>
</evidence>
<proteinExistence type="predicted"/>